<dbReference type="InterPro" id="IPR015943">
    <property type="entry name" value="WD40/YVTN_repeat-like_dom_sf"/>
</dbReference>
<keyword evidence="6" id="KW-1185">Reference proteome</keyword>
<dbReference type="PROSITE" id="PS50082">
    <property type="entry name" value="WD_REPEATS_2"/>
    <property type="match status" value="2"/>
</dbReference>
<dbReference type="InterPro" id="IPR053137">
    <property type="entry name" value="NLR-like"/>
</dbReference>
<evidence type="ECO:0000313" key="6">
    <source>
        <dbReference type="Proteomes" id="UP000243081"/>
    </source>
</evidence>
<evidence type="ECO:0000256" key="1">
    <source>
        <dbReference type="ARBA" id="ARBA00022737"/>
    </source>
</evidence>
<dbReference type="OrthoDB" id="4927425at2759"/>
<dbReference type="InterPro" id="IPR027417">
    <property type="entry name" value="P-loop_NTPase"/>
</dbReference>
<keyword evidence="2" id="KW-0853">WD repeat</keyword>
<name>A0A179I946_CORDF</name>
<dbReference type="Proteomes" id="UP000243081">
    <property type="component" value="Unassembled WGS sequence"/>
</dbReference>
<evidence type="ECO:0000313" key="5">
    <source>
        <dbReference type="EMBL" id="OAQ98794.1"/>
    </source>
</evidence>
<feature type="non-terminal residue" evidence="5">
    <location>
        <position position="1"/>
    </location>
</feature>
<feature type="domain" description="Nephrocystin 3-like N-terminal" evidence="4">
    <location>
        <begin position="199"/>
        <end position="359"/>
    </location>
</feature>
<protein>
    <recommendedName>
        <fullName evidence="4">Nephrocystin 3-like N-terminal domain-containing protein</fullName>
    </recommendedName>
</protein>
<evidence type="ECO:0000256" key="3">
    <source>
        <dbReference type="SAM" id="MobiDB-lite"/>
    </source>
</evidence>
<evidence type="ECO:0000259" key="4">
    <source>
        <dbReference type="Pfam" id="PF24883"/>
    </source>
</evidence>
<dbReference type="EMBL" id="LUKN01002612">
    <property type="protein sequence ID" value="OAQ98794.1"/>
    <property type="molecule type" value="Genomic_DNA"/>
</dbReference>
<dbReference type="GO" id="GO:0003824">
    <property type="term" value="F:catalytic activity"/>
    <property type="evidence" value="ECO:0007669"/>
    <property type="project" value="InterPro"/>
</dbReference>
<proteinExistence type="predicted"/>
<sequence length="1057" mass="116607">DGDASTVVARPFRDEDEDDPVVHYGLIASANQLMKDAKLRDQYARERGVLCFEMEAAGLMNHFPCVVVRGICDYSDSHKHKQWQGYAAMTAAAYAKDLLRRIAPNKVEAEKAISAVLESYLKGIQSTTVKVEGVVESLHVRVLNSCEKPFNGSGRRTVLHDHLQTVLDRLPTAKGAAFDSGSEEHNPTCLPSTRMELLEEISAWAGNRDTEAIFWLKGMAGTGKSTISRTVAQSFAAQGCLGASFFFKRSEADRASVTKFFSTVAADMAHRVPRAAERVKAVLDADKFVCARNTREQFAQLFLGPLSEIRSAPGEAAVVFVFDALDECEQESDVKLLIQLFFRAKKELQAPIKFFLTSRPELPLRLEFALQGAHQGIVLHEIPQPIVERDISIFLRHSLSEIQRSFNASVAGHRHLCSDWPGKDAVETLAAMSVPLFIFAATLCRFIADRRHGNPERQLATVLAHQIRGHRAHLGNTYLLVLQEQIADLDQEEERSVLARFRDIVGPIVILANALSTGALARLLGIPQHVIEDRLDLLHSVLNIPESAGEPVKMLHLSFRDFLVDPKTREHNPFWIDEQETHALVAIRCLHVLRVLKKDICGIDSPGVLLSEIPAERIDSSLPSEVQYACQYWVHHLEQANIYIHDDSDVHAFLTQNFLHWIEALALLDRASEALECLTTLESRTLESNSNEISKFLSDAVQFLQRYMPTISSAPLQLYSSLLMFTPKRSKMSTTPMMIGVPLLLWRTETGQQTLLEMEDGVNIRAAVFSNDSERLAIVTSGSLDAAVMSVDGRLAEWMLENHPSELEDLALSPDSKLVATTDMDGITMWEIDRWNGEWTAEDDYAWKLEGQSRAVAFSSDSALLASALSDHTVRIWRADTGACVRTLEDPRGASSAVAFSGDAALVAAASHDATIRVWRIETGETLQTIDAGYTTTQLAFGRDDLSFLTSTGAIAAVANDDTAADGDKNHRVSRFGIGISDDWVTWNGERVMWLPFDPWRLVSAVSGSTVAIGTKTGKVIIIRPASGGLPTGDHAERKNSAAKDGDQQAASQAQSA</sequence>
<dbReference type="Gene3D" id="3.40.50.300">
    <property type="entry name" value="P-loop containing nucleotide triphosphate hydrolases"/>
    <property type="match status" value="1"/>
</dbReference>
<dbReference type="SUPFAM" id="SSF69322">
    <property type="entry name" value="Tricorn protease domain 2"/>
    <property type="match status" value="1"/>
</dbReference>
<evidence type="ECO:0000256" key="2">
    <source>
        <dbReference type="PROSITE-ProRule" id="PRU00221"/>
    </source>
</evidence>
<dbReference type="AlphaFoldDB" id="A0A179I946"/>
<feature type="non-terminal residue" evidence="5">
    <location>
        <position position="1057"/>
    </location>
</feature>
<gene>
    <name evidence="5" type="ORF">LLEC1_06739</name>
</gene>
<keyword evidence="1" id="KW-0677">Repeat</keyword>
<dbReference type="Gene3D" id="2.130.10.10">
    <property type="entry name" value="YVTN repeat-like/Quinoprotein amine dehydrogenase"/>
    <property type="match status" value="2"/>
</dbReference>
<organism evidence="5 6">
    <name type="scientific">Cordyceps confragosa</name>
    <name type="common">Lecanicillium lecanii</name>
    <dbReference type="NCBI Taxonomy" id="2714763"/>
    <lineage>
        <taxon>Eukaryota</taxon>
        <taxon>Fungi</taxon>
        <taxon>Dikarya</taxon>
        <taxon>Ascomycota</taxon>
        <taxon>Pezizomycotina</taxon>
        <taxon>Sordariomycetes</taxon>
        <taxon>Hypocreomycetidae</taxon>
        <taxon>Hypocreales</taxon>
        <taxon>Cordycipitaceae</taxon>
        <taxon>Akanthomyces</taxon>
    </lineage>
</organism>
<reference evidence="5 6" key="1">
    <citation type="submission" date="2016-03" db="EMBL/GenBank/DDBJ databases">
        <title>Fine-scale spatial genetic structure of a fungal parasite of coffee scale insects.</title>
        <authorList>
            <person name="Jackson D."/>
            <person name="Zemenick K.A."/>
            <person name="Malloure B."/>
            <person name="Quandt C.A."/>
            <person name="James T.Y."/>
        </authorList>
    </citation>
    <scope>NUCLEOTIDE SEQUENCE [LARGE SCALE GENOMIC DNA]</scope>
    <source>
        <strain evidence="5 6">UM487</strain>
    </source>
</reference>
<dbReference type="Pfam" id="PF24883">
    <property type="entry name" value="NPHP3_N"/>
    <property type="match status" value="1"/>
</dbReference>
<dbReference type="Gene3D" id="3.40.50.1580">
    <property type="entry name" value="Nucleoside phosphorylase domain"/>
    <property type="match status" value="1"/>
</dbReference>
<dbReference type="SUPFAM" id="SSF53167">
    <property type="entry name" value="Purine and uridine phosphorylases"/>
    <property type="match status" value="1"/>
</dbReference>
<dbReference type="InterPro" id="IPR035994">
    <property type="entry name" value="Nucleoside_phosphorylase_sf"/>
</dbReference>
<feature type="repeat" description="WD" evidence="2">
    <location>
        <begin position="855"/>
        <end position="887"/>
    </location>
</feature>
<comment type="caution">
    <text evidence="5">The sequence shown here is derived from an EMBL/GenBank/DDBJ whole genome shotgun (WGS) entry which is preliminary data.</text>
</comment>
<dbReference type="PROSITE" id="PS50294">
    <property type="entry name" value="WD_REPEATS_REGION"/>
    <property type="match status" value="1"/>
</dbReference>
<feature type="compositionally biased region" description="Basic and acidic residues" evidence="3">
    <location>
        <begin position="1034"/>
        <end position="1047"/>
    </location>
</feature>
<feature type="region of interest" description="Disordered" evidence="3">
    <location>
        <begin position="1026"/>
        <end position="1057"/>
    </location>
</feature>
<dbReference type="GO" id="GO:0009116">
    <property type="term" value="P:nucleoside metabolic process"/>
    <property type="evidence" value="ECO:0007669"/>
    <property type="project" value="InterPro"/>
</dbReference>
<feature type="compositionally biased region" description="Low complexity" evidence="3">
    <location>
        <begin position="1048"/>
        <end position="1057"/>
    </location>
</feature>
<dbReference type="PANTHER" id="PTHR46082:SF11">
    <property type="entry name" value="AAA+ ATPASE DOMAIN-CONTAINING PROTEIN-RELATED"/>
    <property type="match status" value="1"/>
</dbReference>
<accession>A0A179I946</accession>
<dbReference type="SUPFAM" id="SSF52540">
    <property type="entry name" value="P-loop containing nucleoside triphosphate hydrolases"/>
    <property type="match status" value="1"/>
</dbReference>
<dbReference type="SMART" id="SM00320">
    <property type="entry name" value="WD40"/>
    <property type="match status" value="3"/>
</dbReference>
<feature type="repeat" description="WD" evidence="2">
    <location>
        <begin position="888"/>
        <end position="929"/>
    </location>
</feature>
<dbReference type="PANTHER" id="PTHR46082">
    <property type="entry name" value="ATP/GTP-BINDING PROTEIN-RELATED"/>
    <property type="match status" value="1"/>
</dbReference>
<dbReference type="InterPro" id="IPR056884">
    <property type="entry name" value="NPHP3-like_N"/>
</dbReference>
<dbReference type="InterPro" id="IPR001680">
    <property type="entry name" value="WD40_rpt"/>
</dbReference>
<dbReference type="Pfam" id="PF00400">
    <property type="entry name" value="WD40"/>
    <property type="match status" value="2"/>
</dbReference>
<dbReference type="OMA" id="HWIERRE"/>